<evidence type="ECO:0000313" key="7">
    <source>
        <dbReference type="EMBL" id="TDG21734.1"/>
    </source>
</evidence>
<evidence type="ECO:0000256" key="2">
    <source>
        <dbReference type="ARBA" id="ARBA00022692"/>
    </source>
</evidence>
<organism evidence="7 8">
    <name type="scientific">Paraburkholderia silviterrae</name>
    <dbReference type="NCBI Taxonomy" id="2528715"/>
    <lineage>
        <taxon>Bacteria</taxon>
        <taxon>Pseudomonadati</taxon>
        <taxon>Pseudomonadota</taxon>
        <taxon>Betaproteobacteria</taxon>
        <taxon>Burkholderiales</taxon>
        <taxon>Burkholderiaceae</taxon>
        <taxon>Paraburkholderia</taxon>
    </lineage>
</organism>
<evidence type="ECO:0000256" key="5">
    <source>
        <dbReference type="SAM" id="Phobius"/>
    </source>
</evidence>
<evidence type="ECO:0000256" key="4">
    <source>
        <dbReference type="ARBA" id="ARBA00023136"/>
    </source>
</evidence>
<feature type="transmembrane region" description="Helical" evidence="5">
    <location>
        <begin position="80"/>
        <end position="98"/>
    </location>
</feature>
<proteinExistence type="predicted"/>
<dbReference type="AlphaFoldDB" id="A0A4R5M6I0"/>
<name>A0A4R5M6I0_9BURK</name>
<keyword evidence="3 5" id="KW-1133">Transmembrane helix</keyword>
<reference evidence="7 8" key="1">
    <citation type="submission" date="2019-03" db="EMBL/GenBank/DDBJ databases">
        <title>Paraburkholderia sp. 4M-K11, isolated from subtropical forest soil.</title>
        <authorList>
            <person name="Gao Z.-H."/>
            <person name="Qiu L.-H."/>
        </authorList>
    </citation>
    <scope>NUCLEOTIDE SEQUENCE [LARGE SCALE GENOMIC DNA]</scope>
    <source>
        <strain evidence="7 8">4M-K11</strain>
    </source>
</reference>
<feature type="transmembrane region" description="Helical" evidence="5">
    <location>
        <begin position="182"/>
        <end position="201"/>
    </location>
</feature>
<accession>A0A4R5M6I0</accession>
<keyword evidence="2 5" id="KW-0812">Transmembrane</keyword>
<feature type="transmembrane region" description="Helical" evidence="5">
    <location>
        <begin position="305"/>
        <end position="326"/>
    </location>
</feature>
<feature type="transmembrane region" description="Helical" evidence="5">
    <location>
        <begin position="280"/>
        <end position="299"/>
    </location>
</feature>
<protein>
    <recommendedName>
        <fullName evidence="6">Integral membrane bound transporter domain-containing protein</fullName>
    </recommendedName>
</protein>
<keyword evidence="8" id="KW-1185">Reference proteome</keyword>
<dbReference type="Proteomes" id="UP000295722">
    <property type="component" value="Unassembled WGS sequence"/>
</dbReference>
<feature type="transmembrane region" description="Helical" evidence="5">
    <location>
        <begin position="247"/>
        <end position="273"/>
    </location>
</feature>
<sequence length="340" mass="35622">MFRDLINTSMLSRGGLLLAPIFIVGLISGDPIWFRAEIVTVSVFIAAERSRLTPVGVLLHTLVIGLGVLAMTLSFERPQTFVMASVLLAIACVAITSVGPSMRWTGTFTFIPVLYIACATANSANGHRLGQIGLEVIPYVFCSAIPGILASSAFHLKKHSASNGPAGGWLILRQVTEPCAPGLFEGIVAAALAVGVAASLVEWQGVQYAQWLVWSAASVVTGDIVTARTKWKDRMIGAIVGVPSGMLIGICMPHSSVLFDVVITASALTLVAFNRYVVAFGTRCALHAVAIIVSGHAFLMADCRAINVVVGSVIGIVFVLGTHVIAGKLRVKGTDVGVGS</sequence>
<feature type="transmembrane region" description="Helical" evidence="5">
    <location>
        <begin position="104"/>
        <end position="124"/>
    </location>
</feature>
<dbReference type="EMBL" id="SMRP01000010">
    <property type="protein sequence ID" value="TDG21734.1"/>
    <property type="molecule type" value="Genomic_DNA"/>
</dbReference>
<dbReference type="InterPro" id="IPR049453">
    <property type="entry name" value="Memb_transporter_dom"/>
</dbReference>
<dbReference type="OrthoDB" id="8592563at2"/>
<dbReference type="Pfam" id="PF13515">
    <property type="entry name" value="FUSC_2"/>
    <property type="match status" value="1"/>
</dbReference>
<feature type="transmembrane region" description="Helical" evidence="5">
    <location>
        <begin position="53"/>
        <end position="73"/>
    </location>
</feature>
<evidence type="ECO:0000256" key="3">
    <source>
        <dbReference type="ARBA" id="ARBA00022989"/>
    </source>
</evidence>
<gene>
    <name evidence="7" type="ORF">EYW47_20415</name>
</gene>
<comment type="caution">
    <text evidence="7">The sequence shown here is derived from an EMBL/GenBank/DDBJ whole genome shotgun (WGS) entry which is preliminary data.</text>
</comment>
<feature type="transmembrane region" description="Helical" evidence="5">
    <location>
        <begin position="136"/>
        <end position="156"/>
    </location>
</feature>
<keyword evidence="4 5" id="KW-0472">Membrane</keyword>
<dbReference type="GO" id="GO:0016020">
    <property type="term" value="C:membrane"/>
    <property type="evidence" value="ECO:0007669"/>
    <property type="project" value="UniProtKB-SubCell"/>
</dbReference>
<comment type="subcellular location">
    <subcellularLocation>
        <location evidence="1">Membrane</location>
        <topology evidence="1">Multi-pass membrane protein</topology>
    </subcellularLocation>
</comment>
<feature type="domain" description="Integral membrane bound transporter" evidence="6">
    <location>
        <begin position="197"/>
        <end position="318"/>
    </location>
</feature>
<evidence type="ECO:0000256" key="1">
    <source>
        <dbReference type="ARBA" id="ARBA00004141"/>
    </source>
</evidence>
<evidence type="ECO:0000313" key="8">
    <source>
        <dbReference type="Proteomes" id="UP000295722"/>
    </source>
</evidence>
<evidence type="ECO:0000259" key="6">
    <source>
        <dbReference type="Pfam" id="PF13515"/>
    </source>
</evidence>